<sequence>MNWVFRGQARVVKNTRTERDVKKSKPSISPSRQSLRLDLWKPRHLNETEDLISRNLKTLSRHKLDSFSFH</sequence>
<name>A0A8S9RGV5_BRACR</name>
<organism evidence="1 2">
    <name type="scientific">Brassica cretica</name>
    <name type="common">Mustard</name>
    <dbReference type="NCBI Taxonomy" id="69181"/>
    <lineage>
        <taxon>Eukaryota</taxon>
        <taxon>Viridiplantae</taxon>
        <taxon>Streptophyta</taxon>
        <taxon>Embryophyta</taxon>
        <taxon>Tracheophyta</taxon>
        <taxon>Spermatophyta</taxon>
        <taxon>Magnoliopsida</taxon>
        <taxon>eudicotyledons</taxon>
        <taxon>Gunneridae</taxon>
        <taxon>Pentapetalae</taxon>
        <taxon>rosids</taxon>
        <taxon>malvids</taxon>
        <taxon>Brassicales</taxon>
        <taxon>Brassicaceae</taxon>
        <taxon>Brassiceae</taxon>
        <taxon>Brassica</taxon>
    </lineage>
</organism>
<comment type="caution">
    <text evidence="1">The sequence shown here is derived from an EMBL/GenBank/DDBJ whole genome shotgun (WGS) entry which is preliminary data.</text>
</comment>
<protein>
    <submittedName>
        <fullName evidence="1">Uncharacterized protein</fullName>
    </submittedName>
</protein>
<dbReference type="Proteomes" id="UP000712600">
    <property type="component" value="Unassembled WGS sequence"/>
</dbReference>
<evidence type="ECO:0000313" key="2">
    <source>
        <dbReference type="Proteomes" id="UP000712600"/>
    </source>
</evidence>
<gene>
    <name evidence="1" type="ORF">F2Q69_00058108</name>
</gene>
<evidence type="ECO:0000313" key="1">
    <source>
        <dbReference type="EMBL" id="KAF3572298.1"/>
    </source>
</evidence>
<dbReference type="AlphaFoldDB" id="A0A8S9RGV5"/>
<reference evidence="1" key="1">
    <citation type="submission" date="2019-12" db="EMBL/GenBank/DDBJ databases">
        <title>Genome sequencing and annotation of Brassica cretica.</title>
        <authorList>
            <person name="Studholme D.J."/>
            <person name="Sarris P."/>
        </authorList>
    </citation>
    <scope>NUCLEOTIDE SEQUENCE</scope>
    <source>
        <strain evidence="1">PFS-109/04</strain>
        <tissue evidence="1">Leaf</tissue>
    </source>
</reference>
<proteinExistence type="predicted"/>
<dbReference type="EMBL" id="QGKX02000095">
    <property type="protein sequence ID" value="KAF3572298.1"/>
    <property type="molecule type" value="Genomic_DNA"/>
</dbReference>
<accession>A0A8S9RGV5</accession>